<dbReference type="RefSeq" id="WP_085282658.1">
    <property type="nucleotide sequence ID" value="NZ_FOBI01000001.1"/>
</dbReference>
<keyword evidence="2" id="KW-1185">Reference proteome</keyword>
<dbReference type="AlphaFoldDB" id="A0A1H7GXS8"/>
<accession>A0A1H7GXS8</accession>
<dbReference type="EMBL" id="FOBI01000001">
    <property type="protein sequence ID" value="SEK42839.1"/>
    <property type="molecule type" value="Genomic_DNA"/>
</dbReference>
<evidence type="ECO:0000313" key="2">
    <source>
        <dbReference type="Proteomes" id="UP000199297"/>
    </source>
</evidence>
<protein>
    <submittedName>
        <fullName evidence="1">Uncharacterized protein</fullName>
    </submittedName>
</protein>
<reference evidence="2" key="1">
    <citation type="submission" date="2016-10" db="EMBL/GenBank/DDBJ databases">
        <authorList>
            <person name="Varghese N."/>
            <person name="Submissions S."/>
        </authorList>
    </citation>
    <scope>NUCLEOTIDE SEQUENCE [LARGE SCALE GENOMIC DNA]</scope>
    <source>
        <strain evidence="2">CGMCC 1.9127</strain>
    </source>
</reference>
<sequence length="72" mass="8474">MNIDSYADPDIDDDLNFDTGIAGFEIAYSSSNKTVMRKTAKQKYQTRQRLDSLNEKRFLERQLDTLSDYWDD</sequence>
<gene>
    <name evidence="1" type="ORF">SAMN05216262_101337</name>
</gene>
<evidence type="ECO:0000313" key="1">
    <source>
        <dbReference type="EMBL" id="SEK42839.1"/>
    </source>
</evidence>
<dbReference type="OrthoDB" id="6228239at2"/>
<organism evidence="1 2">
    <name type="scientific">Colwellia chukchiensis</name>
    <dbReference type="NCBI Taxonomy" id="641665"/>
    <lineage>
        <taxon>Bacteria</taxon>
        <taxon>Pseudomonadati</taxon>
        <taxon>Pseudomonadota</taxon>
        <taxon>Gammaproteobacteria</taxon>
        <taxon>Alteromonadales</taxon>
        <taxon>Colwelliaceae</taxon>
        <taxon>Colwellia</taxon>
    </lineage>
</organism>
<dbReference type="Proteomes" id="UP000199297">
    <property type="component" value="Unassembled WGS sequence"/>
</dbReference>
<proteinExistence type="predicted"/>
<name>A0A1H7GXS8_9GAMM</name>